<evidence type="ECO:0000256" key="9">
    <source>
        <dbReference type="SAM" id="Coils"/>
    </source>
</evidence>
<evidence type="ECO:0000256" key="7">
    <source>
        <dbReference type="ARBA" id="ARBA00023310"/>
    </source>
</evidence>
<organism evidence="10 11">
    <name type="scientific">Metallosphaera yellowstonensis MK1</name>
    <dbReference type="NCBI Taxonomy" id="671065"/>
    <lineage>
        <taxon>Archaea</taxon>
        <taxon>Thermoproteota</taxon>
        <taxon>Thermoprotei</taxon>
        <taxon>Sulfolobales</taxon>
        <taxon>Sulfolobaceae</taxon>
        <taxon>Metallosphaera</taxon>
    </lineage>
</organism>
<keyword evidence="4 8" id="KW-0375">Hydrogen ion transport</keyword>
<evidence type="ECO:0000256" key="1">
    <source>
        <dbReference type="ARBA" id="ARBA00005901"/>
    </source>
</evidence>
<feature type="coiled-coil region" evidence="9">
    <location>
        <begin position="24"/>
        <end position="73"/>
    </location>
</feature>
<dbReference type="Proteomes" id="UP000003980">
    <property type="component" value="Unassembled WGS sequence"/>
</dbReference>
<comment type="subcellular location">
    <subcellularLocation>
        <location evidence="8">Cell membrane</location>
        <topology evidence="8">Peripheral membrane protein</topology>
    </subcellularLocation>
</comment>
<keyword evidence="6 8" id="KW-0472">Membrane</keyword>
<dbReference type="STRING" id="671065.MetMK1DRAFT_00032300"/>
<evidence type="ECO:0000256" key="3">
    <source>
        <dbReference type="ARBA" id="ARBA00022475"/>
    </source>
</evidence>
<dbReference type="SUPFAM" id="SSF160527">
    <property type="entry name" value="V-type ATPase subunit E-like"/>
    <property type="match status" value="1"/>
</dbReference>
<dbReference type="GO" id="GO:0042777">
    <property type="term" value="P:proton motive force-driven plasma membrane ATP synthesis"/>
    <property type="evidence" value="ECO:0007669"/>
    <property type="project" value="UniProtKB-UniRule"/>
</dbReference>
<gene>
    <name evidence="8" type="primary">atpE</name>
    <name evidence="10" type="ORF">MetMK1DRAFT_00032300</name>
</gene>
<keyword evidence="5 8" id="KW-0406">Ion transport</keyword>
<accession>H2C9F9</accession>
<dbReference type="InterPro" id="IPR038495">
    <property type="entry name" value="ATPase_E_C"/>
</dbReference>
<protein>
    <recommendedName>
        <fullName evidence="8">A-type ATP synthase subunit E</fullName>
    </recommendedName>
</protein>
<dbReference type="GO" id="GO:0005524">
    <property type="term" value="F:ATP binding"/>
    <property type="evidence" value="ECO:0007669"/>
    <property type="project" value="UniProtKB-UniRule"/>
</dbReference>
<dbReference type="GO" id="GO:0033178">
    <property type="term" value="C:proton-transporting two-sector ATPase complex, catalytic domain"/>
    <property type="evidence" value="ECO:0007669"/>
    <property type="project" value="InterPro"/>
</dbReference>
<dbReference type="AlphaFoldDB" id="H2C9F9"/>
<evidence type="ECO:0000313" key="11">
    <source>
        <dbReference type="Proteomes" id="UP000003980"/>
    </source>
</evidence>
<keyword evidence="2 8" id="KW-0813">Transport</keyword>
<evidence type="ECO:0000256" key="2">
    <source>
        <dbReference type="ARBA" id="ARBA00022448"/>
    </source>
</evidence>
<keyword evidence="9" id="KW-0175">Coiled coil</keyword>
<evidence type="ECO:0000256" key="5">
    <source>
        <dbReference type="ARBA" id="ARBA00023065"/>
    </source>
</evidence>
<keyword evidence="3 8" id="KW-1003">Cell membrane</keyword>
<keyword evidence="7 8" id="KW-0066">ATP synthesis</keyword>
<dbReference type="GO" id="GO:0005886">
    <property type="term" value="C:plasma membrane"/>
    <property type="evidence" value="ECO:0007669"/>
    <property type="project" value="UniProtKB-SubCell"/>
</dbReference>
<dbReference type="GO" id="GO:0046961">
    <property type="term" value="F:proton-transporting ATPase activity, rotational mechanism"/>
    <property type="evidence" value="ECO:0007669"/>
    <property type="project" value="InterPro"/>
</dbReference>
<sequence>MVSMDELLGQVLDREFNYIREEMSKALEESLRLIEQRYDEVLRTYSSKIQDLVTKAKEEVEGEKAKLDIENKRAVLGEKNYWISKVYDQVLRQISKVKESASYQQGIAAVLKREVKEGAIVYCAPDEADKISKILRGLKVKAEIREDQRMIGGVRIEYKDVGLVRDYSLDLVLGQVFESLKPKIAEILFGEI</sequence>
<comment type="function">
    <text evidence="8">Component of the A-type ATP synthase that produces ATP from ADP in the presence of a proton gradient across the membrane.</text>
</comment>
<evidence type="ECO:0000313" key="10">
    <source>
        <dbReference type="EMBL" id="EHP68785.1"/>
    </source>
</evidence>
<name>H2C9F9_9CREN</name>
<comment type="subunit">
    <text evidence="8">Has multiple subunits with at least A(3), B(3), C, D, E, F, H, I and proteolipid K(x).</text>
</comment>
<keyword evidence="11" id="KW-1185">Reference proteome</keyword>
<dbReference type="eggNOG" id="arCOG00869">
    <property type="taxonomic scope" value="Archaea"/>
</dbReference>
<dbReference type="OrthoDB" id="43245at2157"/>
<dbReference type="Gene3D" id="3.30.2320.30">
    <property type="entry name" value="ATP synthase, E subunit, C-terminal"/>
    <property type="match status" value="1"/>
</dbReference>
<dbReference type="EMBL" id="JH597770">
    <property type="protein sequence ID" value="EHP68785.1"/>
    <property type="molecule type" value="Genomic_DNA"/>
</dbReference>
<comment type="similarity">
    <text evidence="1 8">Belongs to the V-ATPase E subunit family.</text>
</comment>
<dbReference type="HOGENOM" id="CLU_1412391_0_0_2"/>
<dbReference type="InterPro" id="IPR002842">
    <property type="entry name" value="ATPase_V1_Esu"/>
</dbReference>
<reference evidence="10 11" key="1">
    <citation type="submission" date="2012-01" db="EMBL/GenBank/DDBJ databases">
        <title>Improved High-Quality Draft sequence of Metallosphaera yellowstonensis MK1.</title>
        <authorList>
            <consortium name="US DOE Joint Genome Institute"/>
            <person name="Lucas S."/>
            <person name="Han J."/>
            <person name="Cheng J.-F."/>
            <person name="Goodwin L."/>
            <person name="Pitluck S."/>
            <person name="Peters L."/>
            <person name="Teshima H."/>
            <person name="Detter J.C."/>
            <person name="Han C."/>
            <person name="Tapia R."/>
            <person name="Land M."/>
            <person name="Hauser L."/>
            <person name="Kyrpides N."/>
            <person name="Kozubal M."/>
            <person name="Macur R.E."/>
            <person name="Jay Z."/>
            <person name="Inskeep W."/>
            <person name="Woyke T."/>
        </authorList>
    </citation>
    <scope>NUCLEOTIDE SEQUENCE [LARGE SCALE GENOMIC DNA]</scope>
    <source>
        <strain evidence="10 11">MK1</strain>
    </source>
</reference>
<dbReference type="GO" id="GO:0046933">
    <property type="term" value="F:proton-transporting ATP synthase activity, rotational mechanism"/>
    <property type="evidence" value="ECO:0007669"/>
    <property type="project" value="UniProtKB-UniRule"/>
</dbReference>
<dbReference type="HAMAP" id="MF_00311">
    <property type="entry name" value="ATP_synth_E_arch"/>
    <property type="match status" value="1"/>
</dbReference>
<dbReference type="RefSeq" id="WP_009075574.1">
    <property type="nucleotide sequence ID" value="NZ_JH597770.1"/>
</dbReference>
<proteinExistence type="inferred from homology"/>
<evidence type="ECO:0000256" key="8">
    <source>
        <dbReference type="HAMAP-Rule" id="MF_00311"/>
    </source>
</evidence>
<evidence type="ECO:0000256" key="6">
    <source>
        <dbReference type="ARBA" id="ARBA00023136"/>
    </source>
</evidence>
<evidence type="ECO:0000256" key="4">
    <source>
        <dbReference type="ARBA" id="ARBA00022781"/>
    </source>
</evidence>